<dbReference type="OrthoDB" id="6262491at2759"/>
<keyword evidence="4" id="KW-1185">Reference proteome</keyword>
<dbReference type="GO" id="GO:1990234">
    <property type="term" value="C:transferase complex"/>
    <property type="evidence" value="ECO:0007669"/>
    <property type="project" value="UniProtKB-ARBA"/>
</dbReference>
<evidence type="ECO:0000256" key="2">
    <source>
        <dbReference type="ARBA" id="ARBA00022737"/>
    </source>
</evidence>
<dbReference type="InterPro" id="IPR036322">
    <property type="entry name" value="WD40_repeat_dom_sf"/>
</dbReference>
<dbReference type="EMBL" id="HG994583">
    <property type="protein sequence ID" value="CAF2927783.1"/>
    <property type="molecule type" value="Genomic_DNA"/>
</dbReference>
<dbReference type="PROSITE" id="PS50294">
    <property type="entry name" value="WD_REPEATS_REGION"/>
    <property type="match status" value="1"/>
</dbReference>
<sequence length="259" mass="28906">MYENILSLINKNDIMESARIKSEILTRIKNNASKCGLELGLDILSLLAEYSVFHLTASLEEEKMLLRDGNLFTASYDCSICVYTSTKKDDWVLKKTLKGPLGWADALECNGEIMITQDEKTFVLSVWNLCWNENEVSDNCCELLFSLVGHEEEVNCAIIHGNQYILSGSSDKTLRLWSYESGECLHVLTGFKGKVWCADMNNTQIIAGGRFGQIGFWSLEELNEGKGRILDPHSHITAVGSIKLEKLGLLSGDGEGHIF</sequence>
<dbReference type="PROSITE" id="PS50082">
    <property type="entry name" value="WD_REPEATS_2"/>
    <property type="match status" value="1"/>
</dbReference>
<evidence type="ECO:0000256" key="1">
    <source>
        <dbReference type="ARBA" id="ARBA00022574"/>
    </source>
</evidence>
<dbReference type="SMART" id="SM00320">
    <property type="entry name" value="WD40"/>
    <property type="match status" value="2"/>
</dbReference>
<protein>
    <submittedName>
        <fullName evidence="3">FBXW7</fullName>
    </submittedName>
</protein>
<keyword evidence="1" id="KW-0853">WD repeat</keyword>
<organism evidence="3 4">
    <name type="scientific">Lepeophtheirus salmonis</name>
    <name type="common">Salmon louse</name>
    <name type="synonym">Caligus salmonis</name>
    <dbReference type="NCBI Taxonomy" id="72036"/>
    <lineage>
        <taxon>Eukaryota</taxon>
        <taxon>Metazoa</taxon>
        <taxon>Ecdysozoa</taxon>
        <taxon>Arthropoda</taxon>
        <taxon>Crustacea</taxon>
        <taxon>Multicrustacea</taxon>
        <taxon>Hexanauplia</taxon>
        <taxon>Copepoda</taxon>
        <taxon>Siphonostomatoida</taxon>
        <taxon>Caligidae</taxon>
        <taxon>Lepeophtheirus</taxon>
    </lineage>
</organism>
<accession>A0A7R8CTS1</accession>
<proteinExistence type="predicted"/>
<evidence type="ECO:0000313" key="3">
    <source>
        <dbReference type="EMBL" id="CAF2927783.1"/>
    </source>
</evidence>
<dbReference type="SUPFAM" id="SSF50978">
    <property type="entry name" value="WD40 repeat-like"/>
    <property type="match status" value="1"/>
</dbReference>
<dbReference type="InterPro" id="IPR001680">
    <property type="entry name" value="WD40_rpt"/>
</dbReference>
<name>A0A7R8CTS1_LEPSM</name>
<dbReference type="PANTHER" id="PTHR22847:SF637">
    <property type="entry name" value="WD REPEAT DOMAIN 5B"/>
    <property type="match status" value="1"/>
</dbReference>
<dbReference type="PANTHER" id="PTHR22847">
    <property type="entry name" value="WD40 REPEAT PROTEIN"/>
    <property type="match status" value="1"/>
</dbReference>
<gene>
    <name evidence="3" type="ORF">LSAA_8506</name>
</gene>
<reference evidence="3" key="1">
    <citation type="submission" date="2021-02" db="EMBL/GenBank/DDBJ databases">
        <authorList>
            <person name="Bekaert M."/>
        </authorList>
    </citation>
    <scope>NUCLEOTIDE SEQUENCE</scope>
    <source>
        <strain evidence="3">IoA-00</strain>
    </source>
</reference>
<dbReference type="InterPro" id="IPR015943">
    <property type="entry name" value="WD40/YVTN_repeat-like_dom_sf"/>
</dbReference>
<dbReference type="Gene3D" id="2.130.10.10">
    <property type="entry name" value="YVTN repeat-like/Quinoprotein amine dehydrogenase"/>
    <property type="match status" value="1"/>
</dbReference>
<dbReference type="Pfam" id="PF00400">
    <property type="entry name" value="WD40"/>
    <property type="match status" value="1"/>
</dbReference>
<dbReference type="Proteomes" id="UP000675881">
    <property type="component" value="Chromosome 4"/>
</dbReference>
<evidence type="ECO:0000313" key="4">
    <source>
        <dbReference type="Proteomes" id="UP000675881"/>
    </source>
</evidence>
<keyword evidence="2" id="KW-0677">Repeat</keyword>
<dbReference type="AlphaFoldDB" id="A0A7R8CTS1"/>